<evidence type="ECO:0000313" key="1">
    <source>
        <dbReference type="EMBL" id="JAE15649.1"/>
    </source>
</evidence>
<reference evidence="1" key="2">
    <citation type="journal article" date="2015" name="Data Brief">
        <title>Shoot transcriptome of the giant reed, Arundo donax.</title>
        <authorList>
            <person name="Barrero R.A."/>
            <person name="Guerrero F.D."/>
            <person name="Moolhuijzen P."/>
            <person name="Goolsby J.A."/>
            <person name="Tidwell J."/>
            <person name="Bellgard S.E."/>
            <person name="Bellgard M.I."/>
        </authorList>
    </citation>
    <scope>NUCLEOTIDE SEQUENCE</scope>
    <source>
        <tissue evidence="1">Shoot tissue taken approximately 20 cm above the soil surface</tissue>
    </source>
</reference>
<reference evidence="1" key="1">
    <citation type="submission" date="2014-09" db="EMBL/GenBank/DDBJ databases">
        <authorList>
            <person name="Magalhaes I.L.F."/>
            <person name="Oliveira U."/>
            <person name="Santos F.R."/>
            <person name="Vidigal T.H.D.A."/>
            <person name="Brescovit A.D."/>
            <person name="Santos A.J."/>
        </authorList>
    </citation>
    <scope>NUCLEOTIDE SEQUENCE</scope>
    <source>
        <tissue evidence="1">Shoot tissue taken approximately 20 cm above the soil surface</tissue>
    </source>
</reference>
<name>A0A0A9FWS2_ARUDO</name>
<accession>A0A0A9FWS2</accession>
<protein>
    <submittedName>
        <fullName evidence="1">Uncharacterized protein</fullName>
    </submittedName>
</protein>
<sequence>MHTMTSSICNLLLKVHILTLSSHKTSIKFYFPCAFCYYDISTMKFFHTQKLENAPK</sequence>
<organism evidence="1">
    <name type="scientific">Arundo donax</name>
    <name type="common">Giant reed</name>
    <name type="synonym">Donax arundinaceus</name>
    <dbReference type="NCBI Taxonomy" id="35708"/>
    <lineage>
        <taxon>Eukaryota</taxon>
        <taxon>Viridiplantae</taxon>
        <taxon>Streptophyta</taxon>
        <taxon>Embryophyta</taxon>
        <taxon>Tracheophyta</taxon>
        <taxon>Spermatophyta</taxon>
        <taxon>Magnoliopsida</taxon>
        <taxon>Liliopsida</taxon>
        <taxon>Poales</taxon>
        <taxon>Poaceae</taxon>
        <taxon>PACMAD clade</taxon>
        <taxon>Arundinoideae</taxon>
        <taxon>Arundineae</taxon>
        <taxon>Arundo</taxon>
    </lineage>
</organism>
<proteinExistence type="predicted"/>
<dbReference type="EMBL" id="GBRH01182247">
    <property type="protein sequence ID" value="JAE15649.1"/>
    <property type="molecule type" value="Transcribed_RNA"/>
</dbReference>
<dbReference type="AlphaFoldDB" id="A0A0A9FWS2"/>